<evidence type="ECO:0000313" key="2">
    <source>
        <dbReference type="EMBL" id="GAA3572966.1"/>
    </source>
</evidence>
<evidence type="ECO:0000313" key="3">
    <source>
        <dbReference type="Proteomes" id="UP001500630"/>
    </source>
</evidence>
<dbReference type="RefSeq" id="WP_345567272.1">
    <property type="nucleotide sequence ID" value="NZ_BAABDQ010000015.1"/>
</dbReference>
<reference evidence="3" key="1">
    <citation type="journal article" date="2019" name="Int. J. Syst. Evol. Microbiol.">
        <title>The Global Catalogue of Microorganisms (GCM) 10K type strain sequencing project: providing services to taxonomists for standard genome sequencing and annotation.</title>
        <authorList>
            <consortium name="The Broad Institute Genomics Platform"/>
            <consortium name="The Broad Institute Genome Sequencing Center for Infectious Disease"/>
            <person name="Wu L."/>
            <person name="Ma J."/>
        </authorList>
    </citation>
    <scope>NUCLEOTIDE SEQUENCE [LARGE SCALE GENOMIC DNA]</scope>
    <source>
        <strain evidence="3">JCM 17326</strain>
    </source>
</reference>
<organism evidence="2 3">
    <name type="scientific">Nonomuraea rosea</name>
    <dbReference type="NCBI Taxonomy" id="638574"/>
    <lineage>
        <taxon>Bacteria</taxon>
        <taxon>Bacillati</taxon>
        <taxon>Actinomycetota</taxon>
        <taxon>Actinomycetes</taxon>
        <taxon>Streptosporangiales</taxon>
        <taxon>Streptosporangiaceae</taxon>
        <taxon>Nonomuraea</taxon>
    </lineage>
</organism>
<proteinExistence type="predicted"/>
<feature type="compositionally biased region" description="Basic and acidic residues" evidence="1">
    <location>
        <begin position="1"/>
        <end position="19"/>
    </location>
</feature>
<gene>
    <name evidence="2" type="ORF">GCM10022419_062340</name>
</gene>
<keyword evidence="3" id="KW-1185">Reference proteome</keyword>
<sequence length="112" mass="12395">MPQLLGDDRRDVSPSDPRSRPVLAAGMTRFDARDPDPGAGLLDKIDAREQALTCQTEQIQAEIDALTAMNGRGIHEIRTDMIIYGRAYRRYTTAPYDPVTDAVKATERASCD</sequence>
<comment type="caution">
    <text evidence="2">The sequence shown here is derived from an EMBL/GenBank/DDBJ whole genome shotgun (WGS) entry which is preliminary data.</text>
</comment>
<evidence type="ECO:0000256" key="1">
    <source>
        <dbReference type="SAM" id="MobiDB-lite"/>
    </source>
</evidence>
<dbReference type="Proteomes" id="UP001500630">
    <property type="component" value="Unassembled WGS sequence"/>
</dbReference>
<name>A0ABP6XXG1_9ACTN</name>
<feature type="region of interest" description="Disordered" evidence="1">
    <location>
        <begin position="1"/>
        <end position="37"/>
    </location>
</feature>
<accession>A0ABP6XXG1</accession>
<protein>
    <submittedName>
        <fullName evidence="2">Uncharacterized protein</fullName>
    </submittedName>
</protein>
<dbReference type="EMBL" id="BAABDQ010000015">
    <property type="protein sequence ID" value="GAA3572966.1"/>
    <property type="molecule type" value="Genomic_DNA"/>
</dbReference>